<accession>A0ACD3BDD6</accession>
<proteinExistence type="predicted"/>
<keyword evidence="2" id="KW-1185">Reference proteome</keyword>
<name>A0ACD3BDD6_9AGAR</name>
<protein>
    <submittedName>
        <fullName evidence="1">Uncharacterized protein</fullName>
    </submittedName>
</protein>
<gene>
    <name evidence="1" type="ORF">BDN72DRAFT_757465</name>
</gene>
<dbReference type="Proteomes" id="UP000308600">
    <property type="component" value="Unassembled WGS sequence"/>
</dbReference>
<evidence type="ECO:0000313" key="1">
    <source>
        <dbReference type="EMBL" id="TFK75661.1"/>
    </source>
</evidence>
<evidence type="ECO:0000313" key="2">
    <source>
        <dbReference type="Proteomes" id="UP000308600"/>
    </source>
</evidence>
<reference evidence="1 2" key="1">
    <citation type="journal article" date="2019" name="Nat. Ecol. Evol.">
        <title>Megaphylogeny resolves global patterns of mushroom evolution.</title>
        <authorList>
            <person name="Varga T."/>
            <person name="Krizsan K."/>
            <person name="Foldi C."/>
            <person name="Dima B."/>
            <person name="Sanchez-Garcia M."/>
            <person name="Sanchez-Ramirez S."/>
            <person name="Szollosi G.J."/>
            <person name="Szarkandi J.G."/>
            <person name="Papp V."/>
            <person name="Albert L."/>
            <person name="Andreopoulos W."/>
            <person name="Angelini C."/>
            <person name="Antonin V."/>
            <person name="Barry K.W."/>
            <person name="Bougher N.L."/>
            <person name="Buchanan P."/>
            <person name="Buyck B."/>
            <person name="Bense V."/>
            <person name="Catcheside P."/>
            <person name="Chovatia M."/>
            <person name="Cooper J."/>
            <person name="Damon W."/>
            <person name="Desjardin D."/>
            <person name="Finy P."/>
            <person name="Geml J."/>
            <person name="Haridas S."/>
            <person name="Hughes K."/>
            <person name="Justo A."/>
            <person name="Karasinski D."/>
            <person name="Kautmanova I."/>
            <person name="Kiss B."/>
            <person name="Kocsube S."/>
            <person name="Kotiranta H."/>
            <person name="LaButti K.M."/>
            <person name="Lechner B.E."/>
            <person name="Liimatainen K."/>
            <person name="Lipzen A."/>
            <person name="Lukacs Z."/>
            <person name="Mihaltcheva S."/>
            <person name="Morgado L.N."/>
            <person name="Niskanen T."/>
            <person name="Noordeloos M.E."/>
            <person name="Ohm R.A."/>
            <person name="Ortiz-Santana B."/>
            <person name="Ovrebo C."/>
            <person name="Racz N."/>
            <person name="Riley R."/>
            <person name="Savchenko A."/>
            <person name="Shiryaev A."/>
            <person name="Soop K."/>
            <person name="Spirin V."/>
            <person name="Szebenyi C."/>
            <person name="Tomsovsky M."/>
            <person name="Tulloss R.E."/>
            <person name="Uehling J."/>
            <person name="Grigoriev I.V."/>
            <person name="Vagvolgyi C."/>
            <person name="Papp T."/>
            <person name="Martin F.M."/>
            <person name="Miettinen O."/>
            <person name="Hibbett D.S."/>
            <person name="Nagy L.G."/>
        </authorList>
    </citation>
    <scope>NUCLEOTIDE SEQUENCE [LARGE SCALE GENOMIC DNA]</scope>
    <source>
        <strain evidence="1 2">NL-1719</strain>
    </source>
</reference>
<sequence length="325" mass="36003">MDPLPIDTNHPSVRDFLSLVRLQVLTPLSLVINMATVLICATVVNPTISQVMKIHPTSITPNPYILGLYVLALYVGQIGYCTLLVAVTKVETKDALVKGVGLWLVFSNFVMAAWAITWVLQWFLVATILQGVLLLLLLYSNIALLIYHPPTSSRPFDTALIHAPLRFFFVLPFSILLPLSLFTTLGLTYTPEHPGAPPTHYSSWHAWIGFAVVSVTNVLGLVVIVLRRDVVWCIAAVWICISVWTQHPKPNPVYVTELGCTLLHPLGLLASVLYQKYSGSGSVSLPERDGDEEHPGLYRHYRGNRTQDLPAPREVEDGEVWAAHG</sequence>
<dbReference type="EMBL" id="ML208262">
    <property type="protein sequence ID" value="TFK75661.1"/>
    <property type="molecule type" value="Genomic_DNA"/>
</dbReference>
<organism evidence="1 2">
    <name type="scientific">Pluteus cervinus</name>
    <dbReference type="NCBI Taxonomy" id="181527"/>
    <lineage>
        <taxon>Eukaryota</taxon>
        <taxon>Fungi</taxon>
        <taxon>Dikarya</taxon>
        <taxon>Basidiomycota</taxon>
        <taxon>Agaricomycotina</taxon>
        <taxon>Agaricomycetes</taxon>
        <taxon>Agaricomycetidae</taxon>
        <taxon>Agaricales</taxon>
        <taxon>Pluteineae</taxon>
        <taxon>Pluteaceae</taxon>
        <taxon>Pluteus</taxon>
    </lineage>
</organism>